<keyword evidence="2" id="KW-1185">Reference proteome</keyword>
<evidence type="ECO:0000313" key="2">
    <source>
        <dbReference type="Proteomes" id="UP000821845"/>
    </source>
</evidence>
<reference evidence="1" key="1">
    <citation type="submission" date="2020-05" db="EMBL/GenBank/DDBJ databases">
        <title>Large-scale comparative analyses of tick genomes elucidate their genetic diversity and vector capacities.</title>
        <authorList>
            <person name="Jia N."/>
            <person name="Wang J."/>
            <person name="Shi W."/>
            <person name="Du L."/>
            <person name="Sun Y."/>
            <person name="Zhan W."/>
            <person name="Jiang J."/>
            <person name="Wang Q."/>
            <person name="Zhang B."/>
            <person name="Ji P."/>
            <person name="Sakyi L.B."/>
            <person name="Cui X."/>
            <person name="Yuan T."/>
            <person name="Jiang B."/>
            <person name="Yang W."/>
            <person name="Lam T.T.-Y."/>
            <person name="Chang Q."/>
            <person name="Ding S."/>
            <person name="Wang X."/>
            <person name="Zhu J."/>
            <person name="Ruan X."/>
            <person name="Zhao L."/>
            <person name="Wei J."/>
            <person name="Que T."/>
            <person name="Du C."/>
            <person name="Cheng J."/>
            <person name="Dai P."/>
            <person name="Han X."/>
            <person name="Huang E."/>
            <person name="Gao Y."/>
            <person name="Liu J."/>
            <person name="Shao H."/>
            <person name="Ye R."/>
            <person name="Li L."/>
            <person name="Wei W."/>
            <person name="Wang X."/>
            <person name="Wang C."/>
            <person name="Yang T."/>
            <person name="Huo Q."/>
            <person name="Li W."/>
            <person name="Guo W."/>
            <person name="Chen H."/>
            <person name="Zhou L."/>
            <person name="Ni X."/>
            <person name="Tian J."/>
            <person name="Zhou Y."/>
            <person name="Sheng Y."/>
            <person name="Liu T."/>
            <person name="Pan Y."/>
            <person name="Xia L."/>
            <person name="Li J."/>
            <person name="Zhao F."/>
            <person name="Cao W."/>
        </authorList>
    </citation>
    <scope>NUCLEOTIDE SEQUENCE</scope>
    <source>
        <strain evidence="1">Hyas-2018</strain>
    </source>
</reference>
<proteinExistence type="predicted"/>
<sequence length="331" mass="37249">MSRSSSAFEKLTKAQDVRHTEFRTSTTPETATSIDQWTASLLRDVKRATKTTPEDAPCDTQNGGNSDTVQPLHHHVYQTTRLISRIANKHHGMKEANLIRLVTAFSMSRILYVAPFMKLTLADKKKLNTLIKRCYKCALHLPISMLNAKLDGLGLHNTTDELIEAQRISHYERLSQTPTARHVLCALGITYVSQFGEKIPIPPDIRETIVIPPIPRNMYPEHNTERRVERAKQLAKRYAQSTDVAYVDAAEYPTHRAMVLAVATGPEHTIVWASGHLGLAGNENAHDAARALVYRARQSTERDSSQADTADGERMVSSFREHARDRMITFK</sequence>
<name>A0ACB7RJE2_HYAAI</name>
<dbReference type="Proteomes" id="UP000821845">
    <property type="component" value="Chromosome 9"/>
</dbReference>
<protein>
    <submittedName>
        <fullName evidence="1">Uncharacterized protein</fullName>
    </submittedName>
</protein>
<comment type="caution">
    <text evidence="1">The sequence shown here is derived from an EMBL/GenBank/DDBJ whole genome shotgun (WGS) entry which is preliminary data.</text>
</comment>
<evidence type="ECO:0000313" key="1">
    <source>
        <dbReference type="EMBL" id="KAH6921929.1"/>
    </source>
</evidence>
<organism evidence="1 2">
    <name type="scientific">Hyalomma asiaticum</name>
    <name type="common">Tick</name>
    <dbReference type="NCBI Taxonomy" id="266040"/>
    <lineage>
        <taxon>Eukaryota</taxon>
        <taxon>Metazoa</taxon>
        <taxon>Ecdysozoa</taxon>
        <taxon>Arthropoda</taxon>
        <taxon>Chelicerata</taxon>
        <taxon>Arachnida</taxon>
        <taxon>Acari</taxon>
        <taxon>Parasitiformes</taxon>
        <taxon>Ixodida</taxon>
        <taxon>Ixodoidea</taxon>
        <taxon>Ixodidae</taxon>
        <taxon>Hyalomminae</taxon>
        <taxon>Hyalomma</taxon>
    </lineage>
</organism>
<gene>
    <name evidence="1" type="ORF">HPB50_006791</name>
</gene>
<accession>A0ACB7RJE2</accession>
<dbReference type="EMBL" id="CM023489">
    <property type="protein sequence ID" value="KAH6921929.1"/>
    <property type="molecule type" value="Genomic_DNA"/>
</dbReference>